<gene>
    <name evidence="9" type="ORF">ANE_LOCUS27998</name>
</gene>
<evidence type="ECO:0000313" key="9">
    <source>
        <dbReference type="EMBL" id="VVB17554.1"/>
    </source>
</evidence>
<organism evidence="9 10">
    <name type="scientific">Arabis nemorensis</name>
    <dbReference type="NCBI Taxonomy" id="586526"/>
    <lineage>
        <taxon>Eukaryota</taxon>
        <taxon>Viridiplantae</taxon>
        <taxon>Streptophyta</taxon>
        <taxon>Embryophyta</taxon>
        <taxon>Tracheophyta</taxon>
        <taxon>Spermatophyta</taxon>
        <taxon>Magnoliopsida</taxon>
        <taxon>eudicotyledons</taxon>
        <taxon>Gunneridae</taxon>
        <taxon>Pentapetalae</taxon>
        <taxon>rosids</taxon>
        <taxon>malvids</taxon>
        <taxon>Brassicales</taxon>
        <taxon>Brassicaceae</taxon>
        <taxon>Arabideae</taxon>
        <taxon>Arabis</taxon>
    </lineage>
</organism>
<keyword evidence="10" id="KW-1185">Reference proteome</keyword>
<keyword evidence="6" id="KW-0238">DNA-binding</keyword>
<keyword evidence="4" id="KW-0949">S-adenosyl-L-methionine</keyword>
<dbReference type="GO" id="GO:0032259">
    <property type="term" value="P:methylation"/>
    <property type="evidence" value="ECO:0007669"/>
    <property type="project" value="UniProtKB-KW"/>
</dbReference>
<evidence type="ECO:0000313" key="10">
    <source>
        <dbReference type="Proteomes" id="UP000489600"/>
    </source>
</evidence>
<evidence type="ECO:0000256" key="6">
    <source>
        <dbReference type="ARBA" id="ARBA00023125"/>
    </source>
</evidence>
<dbReference type="GO" id="GO:0005634">
    <property type="term" value="C:nucleus"/>
    <property type="evidence" value="ECO:0007669"/>
    <property type="project" value="UniProtKB-SubCell"/>
</dbReference>
<proteinExistence type="predicted"/>
<evidence type="ECO:0000256" key="1">
    <source>
        <dbReference type="ARBA" id="ARBA00004123"/>
    </source>
</evidence>
<evidence type="ECO:0000259" key="8">
    <source>
        <dbReference type="PROSITE" id="PS51680"/>
    </source>
</evidence>
<evidence type="ECO:0000256" key="5">
    <source>
        <dbReference type="ARBA" id="ARBA00022737"/>
    </source>
</evidence>
<dbReference type="GO" id="GO:0003886">
    <property type="term" value="F:DNA (cytosine-5-)-methyltransferase activity"/>
    <property type="evidence" value="ECO:0007669"/>
    <property type="project" value="TreeGrafter"/>
</dbReference>
<dbReference type="InterPro" id="IPR029063">
    <property type="entry name" value="SAM-dependent_MTases_sf"/>
</dbReference>
<keyword evidence="7" id="KW-0539">Nucleus</keyword>
<comment type="caution">
    <text evidence="9">The sequence shown here is derived from an EMBL/GenBank/DDBJ whole genome shotgun (WGS) entry which is preliminary data.</text>
</comment>
<dbReference type="SUPFAM" id="SSF53335">
    <property type="entry name" value="S-adenosyl-L-methionine-dependent methyltransferases"/>
    <property type="match status" value="1"/>
</dbReference>
<dbReference type="InterPro" id="IPR030380">
    <property type="entry name" value="SAM_MeTfrase_DRM"/>
</dbReference>
<feature type="domain" description="SAM-dependent MTase DRM-type" evidence="8">
    <location>
        <begin position="1"/>
        <end position="81"/>
    </location>
</feature>
<dbReference type="InterPro" id="IPR050390">
    <property type="entry name" value="C5-Methyltransferase"/>
</dbReference>
<evidence type="ECO:0000256" key="7">
    <source>
        <dbReference type="ARBA" id="ARBA00023242"/>
    </source>
</evidence>
<evidence type="ECO:0000256" key="2">
    <source>
        <dbReference type="ARBA" id="ARBA00022603"/>
    </source>
</evidence>
<dbReference type="PROSITE" id="PS51680">
    <property type="entry name" value="SAM_MT_DRM"/>
    <property type="match status" value="1"/>
</dbReference>
<evidence type="ECO:0000256" key="3">
    <source>
        <dbReference type="ARBA" id="ARBA00022679"/>
    </source>
</evidence>
<keyword evidence="3" id="KW-0808">Transferase</keyword>
<keyword evidence="5" id="KW-0677">Repeat</keyword>
<dbReference type="GO" id="GO:0003677">
    <property type="term" value="F:DNA binding"/>
    <property type="evidence" value="ECO:0007669"/>
    <property type="project" value="UniProtKB-KW"/>
</dbReference>
<dbReference type="EMBL" id="CABITT030000008">
    <property type="protein sequence ID" value="VVB17554.1"/>
    <property type="molecule type" value="Genomic_DNA"/>
</dbReference>
<comment type="subcellular location">
    <subcellularLocation>
        <location evidence="1">Nucleus</location>
    </subcellularLocation>
</comment>
<sequence>MTNQTGTLIEIRNVQELGIHKIEQLMDRYGGFDLVIGGSPCNNLAGGNRRTRNGLEGGAHSSLFYDYCRILDAVRNKAARMRRGGL</sequence>
<dbReference type="PANTHER" id="PTHR23068">
    <property type="entry name" value="DNA CYTOSINE-5- -METHYLTRANSFERASE 3-RELATED"/>
    <property type="match status" value="1"/>
</dbReference>
<dbReference type="OrthoDB" id="1875640at2759"/>
<dbReference type="Proteomes" id="UP000489600">
    <property type="component" value="Unassembled WGS sequence"/>
</dbReference>
<dbReference type="AlphaFoldDB" id="A0A565CVH0"/>
<name>A0A565CVH0_9BRAS</name>
<reference evidence="9" key="1">
    <citation type="submission" date="2019-07" db="EMBL/GenBank/DDBJ databases">
        <authorList>
            <person name="Dittberner H."/>
        </authorList>
    </citation>
    <scope>NUCLEOTIDE SEQUENCE [LARGE SCALE GENOMIC DNA]</scope>
</reference>
<protein>
    <recommendedName>
        <fullName evidence="8">SAM-dependent MTase DRM-type domain-containing protein</fullName>
    </recommendedName>
</protein>
<evidence type="ECO:0000256" key="4">
    <source>
        <dbReference type="ARBA" id="ARBA00022691"/>
    </source>
</evidence>
<keyword evidence="2" id="KW-0489">Methyltransferase</keyword>
<accession>A0A565CVH0</accession>
<dbReference type="Gene3D" id="3.40.50.150">
    <property type="entry name" value="Vaccinia Virus protein VP39"/>
    <property type="match status" value="1"/>
</dbReference>
<dbReference type="PANTHER" id="PTHR23068:SF45">
    <property type="entry name" value="DNA (CYTOSINE-5)-METHYLTRANSFERASE DRM1"/>
    <property type="match status" value="1"/>
</dbReference>